<evidence type="ECO:0000313" key="13">
    <source>
        <dbReference type="RefSeq" id="XP_025421715.1"/>
    </source>
</evidence>
<name>A0A8B8GGL1_9HEMI</name>
<dbReference type="PRINTS" id="PR00700">
    <property type="entry name" value="PRTYPHPHTASE"/>
</dbReference>
<keyword evidence="8" id="KW-0812">Transmembrane</keyword>
<dbReference type="InterPro" id="IPR016130">
    <property type="entry name" value="Tyr_Pase_AS"/>
</dbReference>
<dbReference type="OrthoDB" id="6022401at2759"/>
<dbReference type="PROSITE" id="PS50055">
    <property type="entry name" value="TYR_PHOSPHATASE_PTP"/>
    <property type="match status" value="2"/>
</dbReference>
<organism evidence="12 14">
    <name type="scientific">Sipha flava</name>
    <name type="common">yellow sugarcane aphid</name>
    <dbReference type="NCBI Taxonomy" id="143950"/>
    <lineage>
        <taxon>Eukaryota</taxon>
        <taxon>Metazoa</taxon>
        <taxon>Ecdysozoa</taxon>
        <taxon>Arthropoda</taxon>
        <taxon>Hexapoda</taxon>
        <taxon>Insecta</taxon>
        <taxon>Pterygota</taxon>
        <taxon>Neoptera</taxon>
        <taxon>Paraneoptera</taxon>
        <taxon>Hemiptera</taxon>
        <taxon>Sternorrhyncha</taxon>
        <taxon>Aphidomorpha</taxon>
        <taxon>Aphidoidea</taxon>
        <taxon>Aphididae</taxon>
        <taxon>Sipha</taxon>
    </lineage>
</organism>
<feature type="transmembrane region" description="Helical" evidence="8">
    <location>
        <begin position="6"/>
        <end position="23"/>
    </location>
</feature>
<dbReference type="GO" id="GO:0004725">
    <property type="term" value="F:protein tyrosine phosphatase activity"/>
    <property type="evidence" value="ECO:0007669"/>
    <property type="project" value="UniProtKB-EC"/>
</dbReference>
<keyword evidence="2" id="KW-0732">Signal</keyword>
<dbReference type="InterPro" id="IPR036116">
    <property type="entry name" value="FN3_sf"/>
</dbReference>
<dbReference type="PANTHER" id="PTHR19134:SF540">
    <property type="entry name" value="TYROSINE-PROTEIN PHOSPHATASE 99A"/>
    <property type="match status" value="1"/>
</dbReference>
<dbReference type="Pfam" id="PF00102">
    <property type="entry name" value="Y_phosphatase"/>
    <property type="match status" value="2"/>
</dbReference>
<dbReference type="PROSITE" id="PS50853">
    <property type="entry name" value="FN3"/>
    <property type="match status" value="2"/>
</dbReference>
<dbReference type="SMART" id="SM00404">
    <property type="entry name" value="PTPc_motif"/>
    <property type="match status" value="2"/>
</dbReference>
<evidence type="ECO:0000256" key="3">
    <source>
        <dbReference type="ARBA" id="ARBA00022801"/>
    </source>
</evidence>
<dbReference type="InterPro" id="IPR013783">
    <property type="entry name" value="Ig-like_fold"/>
</dbReference>
<feature type="transmembrane region" description="Helical" evidence="8">
    <location>
        <begin position="287"/>
        <end position="307"/>
    </location>
</feature>
<feature type="region of interest" description="Disordered" evidence="7">
    <location>
        <begin position="953"/>
        <end position="972"/>
    </location>
</feature>
<dbReference type="GeneID" id="112691618"/>
<evidence type="ECO:0000313" key="14">
    <source>
        <dbReference type="RefSeq" id="XP_025421716.1"/>
    </source>
</evidence>
<keyword evidence="5 8" id="KW-0472">Membrane</keyword>
<dbReference type="RefSeq" id="XP_025421715.1">
    <property type="nucleotide sequence ID" value="XM_025565930.1"/>
</dbReference>
<dbReference type="FunFam" id="3.90.190.10:FF:000068">
    <property type="entry name" value="receptor-type tyrosine-protein phosphatase zeta"/>
    <property type="match status" value="1"/>
</dbReference>
<dbReference type="PROSITE" id="PS50056">
    <property type="entry name" value="TYR_PHOSPHATASE_2"/>
    <property type="match status" value="1"/>
</dbReference>
<evidence type="ECO:0000313" key="12">
    <source>
        <dbReference type="Proteomes" id="UP000694846"/>
    </source>
</evidence>
<protein>
    <submittedName>
        <fullName evidence="13 14">Tyrosine-protein phosphatase 99A-like isoform X1</fullName>
    </submittedName>
</protein>
<dbReference type="SUPFAM" id="SSF49265">
    <property type="entry name" value="Fibronectin type III"/>
    <property type="match status" value="1"/>
</dbReference>
<dbReference type="GO" id="GO:0016020">
    <property type="term" value="C:membrane"/>
    <property type="evidence" value="ECO:0007669"/>
    <property type="project" value="UniProtKB-SubCell"/>
</dbReference>
<keyword evidence="12" id="KW-1185">Reference proteome</keyword>
<dbReference type="Gene3D" id="3.90.190.10">
    <property type="entry name" value="Protein tyrosine phosphatase superfamily"/>
    <property type="match status" value="2"/>
</dbReference>
<dbReference type="SMART" id="SM00060">
    <property type="entry name" value="FN3"/>
    <property type="match status" value="2"/>
</dbReference>
<dbReference type="AlphaFoldDB" id="A0A8B8GGL1"/>
<gene>
    <name evidence="13 14" type="primary">LOC112691618</name>
</gene>
<keyword evidence="4" id="KW-0904">Protein phosphatase</keyword>
<dbReference type="InterPro" id="IPR029021">
    <property type="entry name" value="Prot-tyrosine_phosphatase-like"/>
</dbReference>
<dbReference type="Proteomes" id="UP000694846">
    <property type="component" value="Unplaced"/>
</dbReference>
<feature type="domain" description="Fibronectin type-III" evidence="11">
    <location>
        <begin position="67"/>
        <end position="159"/>
    </location>
</feature>
<evidence type="ECO:0000259" key="9">
    <source>
        <dbReference type="PROSITE" id="PS50055"/>
    </source>
</evidence>
<evidence type="ECO:0000256" key="7">
    <source>
        <dbReference type="SAM" id="MobiDB-lite"/>
    </source>
</evidence>
<dbReference type="InterPro" id="IPR000387">
    <property type="entry name" value="Tyr_Pase_dom"/>
</dbReference>
<evidence type="ECO:0000256" key="6">
    <source>
        <dbReference type="ARBA" id="ARBA00051722"/>
    </source>
</evidence>
<evidence type="ECO:0000256" key="2">
    <source>
        <dbReference type="ARBA" id="ARBA00022729"/>
    </source>
</evidence>
<evidence type="ECO:0000259" key="10">
    <source>
        <dbReference type="PROSITE" id="PS50056"/>
    </source>
</evidence>
<dbReference type="Gene3D" id="2.60.40.10">
    <property type="entry name" value="Immunoglobulins"/>
    <property type="match status" value="2"/>
</dbReference>
<proteinExistence type="predicted"/>
<evidence type="ECO:0000256" key="4">
    <source>
        <dbReference type="ARBA" id="ARBA00022912"/>
    </source>
</evidence>
<dbReference type="InterPro" id="IPR003595">
    <property type="entry name" value="Tyr_Pase_cat"/>
</dbReference>
<dbReference type="PROSITE" id="PS00383">
    <property type="entry name" value="TYR_PHOSPHATASE_1"/>
    <property type="match status" value="1"/>
</dbReference>
<dbReference type="CDD" id="cd14549">
    <property type="entry name" value="R5-PTPc-1"/>
    <property type="match status" value="1"/>
</dbReference>
<comment type="subcellular location">
    <subcellularLocation>
        <location evidence="1">Membrane</location>
        <topology evidence="1">Single-pass membrane protein</topology>
    </subcellularLocation>
</comment>
<dbReference type="PANTHER" id="PTHR19134">
    <property type="entry name" value="RECEPTOR-TYPE TYROSINE-PROTEIN PHOSPHATASE"/>
    <property type="match status" value="1"/>
</dbReference>
<reference evidence="13 14" key="1">
    <citation type="submission" date="2025-04" db="UniProtKB">
        <authorList>
            <consortium name="RefSeq"/>
        </authorList>
    </citation>
    <scope>IDENTIFICATION</scope>
    <source>
        <tissue evidence="13 14">Whole body</tissue>
    </source>
</reference>
<accession>A0A8B8GGL1</accession>
<feature type="domain" description="Tyrosine-protein phosphatase" evidence="9">
    <location>
        <begin position="372"/>
        <end position="637"/>
    </location>
</feature>
<dbReference type="SMART" id="SM00194">
    <property type="entry name" value="PTPc"/>
    <property type="match status" value="2"/>
</dbReference>
<evidence type="ECO:0000259" key="11">
    <source>
        <dbReference type="PROSITE" id="PS50853"/>
    </source>
</evidence>
<dbReference type="Pfam" id="PF00041">
    <property type="entry name" value="fn3"/>
    <property type="match status" value="2"/>
</dbReference>
<feature type="domain" description="Tyrosine specific protein phosphatases" evidence="10">
    <location>
        <begin position="554"/>
        <end position="628"/>
    </location>
</feature>
<evidence type="ECO:0000256" key="5">
    <source>
        <dbReference type="ARBA" id="ARBA00023136"/>
    </source>
</evidence>
<keyword evidence="3" id="KW-0378">Hydrolase</keyword>
<feature type="domain" description="Tyrosine-protein phosphatase" evidence="9">
    <location>
        <begin position="670"/>
        <end position="925"/>
    </location>
</feature>
<dbReference type="InterPro" id="IPR050348">
    <property type="entry name" value="Protein-Tyr_Phosphatase"/>
</dbReference>
<feature type="domain" description="Fibronectin type-III" evidence="11">
    <location>
        <begin position="161"/>
        <end position="267"/>
    </location>
</feature>
<dbReference type="GO" id="GO:0048666">
    <property type="term" value="P:neuron development"/>
    <property type="evidence" value="ECO:0007669"/>
    <property type="project" value="UniProtKB-ARBA"/>
</dbReference>
<dbReference type="InterPro" id="IPR003961">
    <property type="entry name" value="FN3_dom"/>
</dbReference>
<dbReference type="RefSeq" id="XP_025421716.1">
    <property type="nucleotide sequence ID" value="XM_025565931.1"/>
</dbReference>
<dbReference type="SUPFAM" id="SSF52799">
    <property type="entry name" value="(Phosphotyrosine protein) phosphatases II"/>
    <property type="match status" value="2"/>
</dbReference>
<keyword evidence="8" id="KW-1133">Transmembrane helix</keyword>
<comment type="catalytic activity">
    <reaction evidence="6">
        <text>O-phospho-L-tyrosyl-[protein] + H2O = L-tyrosyl-[protein] + phosphate</text>
        <dbReference type="Rhea" id="RHEA:10684"/>
        <dbReference type="Rhea" id="RHEA-COMP:10136"/>
        <dbReference type="Rhea" id="RHEA-COMP:20101"/>
        <dbReference type="ChEBI" id="CHEBI:15377"/>
        <dbReference type="ChEBI" id="CHEBI:43474"/>
        <dbReference type="ChEBI" id="CHEBI:46858"/>
        <dbReference type="ChEBI" id="CHEBI:61978"/>
        <dbReference type="EC" id="3.1.3.48"/>
    </reaction>
</comment>
<evidence type="ECO:0000256" key="8">
    <source>
        <dbReference type="SAM" id="Phobius"/>
    </source>
</evidence>
<dbReference type="FunFam" id="3.90.190.10:FF:000013">
    <property type="entry name" value="receptor-type tyrosine-protein phosphatase zeta isoform X1"/>
    <property type="match status" value="1"/>
</dbReference>
<dbReference type="InterPro" id="IPR000242">
    <property type="entry name" value="PTP_cat"/>
</dbReference>
<sequence length="972" mass="110442">MWIATWYLSLVLFSCPNCLYLCIGRATAQSNNITTTTITTTTTIPNTTTVATATTTAILHPVITISKPQNLSVVNVTSRSITITWLAPSDGIAAVMNYSLYYTNGNSTYIKPLANINTFTIPNLEPFTEYQIYLEAKGEKNRVSERSNMITQFTDVEGPGPPIIMNATCIPGTSGTSIFLQWASPEHFYKSVDQYIIHITEPNFVKNITVLSPKVGLNLNYNEYTVNNLTDNTMYELRIFGATHSYLSTNLIEGQGSDSRSVYLHKDCDIIPSLKNNHSTIESTKSLLIGLCCVFGLLFIVAAVLFWQCHPVCRVYFHAAYYYLEDPPFVSYTVPTLPNSDWWKHKEESHVVTVDDFARHVASLHVDGDIGFSKEYEIIQEESMNFDFSTEASQLPENKSKNRYLNIVPYDHSRVKLHVNSMQGSHSDYINANYINGFEKANAYIGTQGPLPSTIIDFWQMIWEQHVHVIVMITNLVERGRRKCDLYWPNEVIETYGFIQVKLLKEELMAMYTVRTFQVQHIRAKKKKNSPLGRTIYQYHYTNWPDHGTPDHPLPILSFVNKSAGANPPEAGPIVVHCSAGVGRTGTYIVLDTMLKQIKSEKEVNIFDFLKHIRQQRNFLVQTEEQYIFIHDALLEAINCMHASINKKTLKSYLQTDISDCKIASFATDFEKHYKMITSFIPQEYLLLSANKPFNRNKNRSQEFIPVENSRVHLTPKPGVEGSDYINASWIIGFRRLGEFIVTQHPLQNTILDFWQMLWDHNAQTVVILTDMSEDSDSLVTFWPVDSTTTLDSDNFKVKSIQEDKIGNDYETRDLVIQSVQDDFMLPVRLIHSKYSVRELSSLIKLLEIVQMWHLEYQNGPIIVVDKFGGTDAAIFCCLTTIGKQLQHENLADITLYAKLYHNQRPGIWKDIENYLLLYRALELMSGGNCFNVLPSSSITSINNVANGSQNSPTLPNGNALSPNKQNGMLIS</sequence>
<dbReference type="CDD" id="cd00063">
    <property type="entry name" value="FN3"/>
    <property type="match status" value="2"/>
</dbReference>
<evidence type="ECO:0000256" key="1">
    <source>
        <dbReference type="ARBA" id="ARBA00004167"/>
    </source>
</evidence>